<dbReference type="EMBL" id="BK016170">
    <property type="protein sequence ID" value="DAF99643.1"/>
    <property type="molecule type" value="Genomic_DNA"/>
</dbReference>
<accession>A0A8S5UYV9</accession>
<protein>
    <recommendedName>
        <fullName evidence="2">Bacteriophage Gp15 protein</fullName>
    </recommendedName>
</protein>
<sequence length="182" mass="21501">MRYDLPTAVEVNGAEYQIRSDYRDILTIIEALSDAELSEEEKAEAMLDIFYPDFAEMPQSDYEEAIKQCAKFINCGEEQREEKRGPKLMDWQQDFPLIVAPVNRVLGQEVRSVEYLHWWTWVSAYQEIGDCTFAQVVGIRNKKAKGKKLDKSEQEFYKQNRHLVDFKRQYTEQDEDVISKWI</sequence>
<evidence type="ECO:0008006" key="2">
    <source>
        <dbReference type="Google" id="ProtNLM"/>
    </source>
</evidence>
<evidence type="ECO:0000313" key="1">
    <source>
        <dbReference type="EMBL" id="DAF99643.1"/>
    </source>
</evidence>
<reference evidence="1" key="1">
    <citation type="journal article" date="2021" name="Proc. Natl. Acad. Sci. U.S.A.">
        <title>A Catalog of Tens of Thousands of Viruses from Human Metagenomes Reveals Hidden Associations with Chronic Diseases.</title>
        <authorList>
            <person name="Tisza M.J."/>
            <person name="Buck C.B."/>
        </authorList>
    </citation>
    <scope>NUCLEOTIDE SEQUENCE</scope>
    <source>
        <strain evidence="1">Ctu1o13</strain>
    </source>
</reference>
<organism evidence="1">
    <name type="scientific">Siphoviridae sp. ctu1o13</name>
    <dbReference type="NCBI Taxonomy" id="2825711"/>
    <lineage>
        <taxon>Viruses</taxon>
        <taxon>Duplodnaviria</taxon>
        <taxon>Heunggongvirae</taxon>
        <taxon>Uroviricota</taxon>
        <taxon>Caudoviricetes</taxon>
    </lineage>
</organism>
<dbReference type="InterPro" id="IPR009660">
    <property type="entry name" value="Phage_A500_Gp15"/>
</dbReference>
<name>A0A8S5UYV9_9CAUD</name>
<proteinExistence type="predicted"/>
<dbReference type="Pfam" id="PF06854">
    <property type="entry name" value="Phage_Gp15"/>
    <property type="match status" value="1"/>
</dbReference>